<evidence type="ECO:0000313" key="1">
    <source>
        <dbReference type="EMBL" id="ODV82390.1"/>
    </source>
</evidence>
<name>A0A1E4SS98_9ASCO</name>
<dbReference type="EMBL" id="KV453909">
    <property type="protein sequence ID" value="ODV82390.1"/>
    <property type="molecule type" value="Genomic_DNA"/>
</dbReference>
<dbReference type="RefSeq" id="XP_020067512.1">
    <property type="nucleotide sequence ID" value="XM_020209281.1"/>
</dbReference>
<dbReference type="GeneID" id="30983417"/>
<protein>
    <submittedName>
        <fullName evidence="1">Uncharacterized protein</fullName>
    </submittedName>
</protein>
<reference evidence="2" key="1">
    <citation type="submission" date="2016-05" db="EMBL/GenBank/DDBJ databases">
        <title>Comparative genomics of biotechnologically important yeasts.</title>
        <authorList>
            <consortium name="DOE Joint Genome Institute"/>
            <person name="Riley R."/>
            <person name="Haridas S."/>
            <person name="Wolfe K.H."/>
            <person name="Lopes M.R."/>
            <person name="Hittinger C.T."/>
            <person name="Goker M."/>
            <person name="Salamov A."/>
            <person name="Wisecaver J."/>
            <person name="Long T.M."/>
            <person name="Aerts A.L."/>
            <person name="Barry K."/>
            <person name="Choi C."/>
            <person name="Clum A."/>
            <person name="Coughlan A.Y."/>
            <person name="Deshpande S."/>
            <person name="Douglass A.P."/>
            <person name="Hanson S.J."/>
            <person name="Klenk H.-P."/>
            <person name="Labutti K."/>
            <person name="Lapidus A."/>
            <person name="Lindquist E."/>
            <person name="Lipzen A."/>
            <person name="Meier-Kolthoff J.P."/>
            <person name="Ohm R.A."/>
            <person name="Otillar R.P."/>
            <person name="Pangilinan J."/>
            <person name="Peng Y."/>
            <person name="Rokas A."/>
            <person name="Rosa C.A."/>
            <person name="Scheuner C."/>
            <person name="Sibirny A.A."/>
            <person name="Slot J.C."/>
            <person name="Stielow J.B."/>
            <person name="Sun H."/>
            <person name="Kurtzman C.P."/>
            <person name="Blackwell M."/>
            <person name="Grigoriev I.V."/>
            <person name="Jeffries T.W."/>
        </authorList>
    </citation>
    <scope>NUCLEOTIDE SEQUENCE [LARGE SCALE GENOMIC DNA]</scope>
    <source>
        <strain evidence="2">NRRL Y-17324</strain>
    </source>
</reference>
<dbReference type="AlphaFoldDB" id="A0A1E4SS98"/>
<dbReference type="Proteomes" id="UP000094285">
    <property type="component" value="Unassembled WGS sequence"/>
</dbReference>
<dbReference type="OrthoDB" id="4075892at2759"/>
<keyword evidence="2" id="KW-1185">Reference proteome</keyword>
<evidence type="ECO:0000313" key="2">
    <source>
        <dbReference type="Proteomes" id="UP000094285"/>
    </source>
</evidence>
<accession>A0A1E4SS98</accession>
<sequence length="158" mass="18506">MPIHTYLIGMIVRSSISITDTQLYCVLGIQKLNSEHVDLFSSIVQEVQKMVSLMLREVGRPLDEFPLTNIKDMCFRVARGFPSLFFVASKRTFTPQFPPRRRNAFSRWESRSSLDSVRTLEEETCEIVTLAPRFNQMWPVAMILKREYETRRKKALTR</sequence>
<proteinExistence type="predicted"/>
<organism evidence="1 2">
    <name type="scientific">Suhomyces tanzawaensis NRRL Y-17324</name>
    <dbReference type="NCBI Taxonomy" id="984487"/>
    <lineage>
        <taxon>Eukaryota</taxon>
        <taxon>Fungi</taxon>
        <taxon>Dikarya</taxon>
        <taxon>Ascomycota</taxon>
        <taxon>Saccharomycotina</taxon>
        <taxon>Pichiomycetes</taxon>
        <taxon>Debaryomycetaceae</taxon>
        <taxon>Suhomyces</taxon>
    </lineage>
</organism>
<gene>
    <name evidence="1" type="ORF">CANTADRAFT_46046</name>
</gene>